<dbReference type="InterPro" id="IPR037524">
    <property type="entry name" value="PA14/GLEYA"/>
</dbReference>
<dbReference type="EC" id="3.2.1.21" evidence="10"/>
<evidence type="ECO:0000256" key="5">
    <source>
        <dbReference type="ARBA" id="ARBA00023001"/>
    </source>
</evidence>
<dbReference type="GO" id="GO:0008422">
    <property type="term" value="F:beta-glucosidase activity"/>
    <property type="evidence" value="ECO:0007669"/>
    <property type="project" value="UniProtKB-EC"/>
</dbReference>
<dbReference type="Pfam" id="PF00933">
    <property type="entry name" value="Glyco_hydro_3"/>
    <property type="match status" value="1"/>
</dbReference>
<evidence type="ECO:0000256" key="10">
    <source>
        <dbReference type="RuleBase" id="RU361161"/>
    </source>
</evidence>
<organism evidence="12 13">
    <name type="scientific">Penicillium subrubescens</name>
    <dbReference type="NCBI Taxonomy" id="1316194"/>
    <lineage>
        <taxon>Eukaryota</taxon>
        <taxon>Fungi</taxon>
        <taxon>Dikarya</taxon>
        <taxon>Ascomycota</taxon>
        <taxon>Pezizomycotina</taxon>
        <taxon>Eurotiomycetes</taxon>
        <taxon>Eurotiomycetidae</taxon>
        <taxon>Eurotiales</taxon>
        <taxon>Aspergillaceae</taxon>
        <taxon>Penicillium</taxon>
    </lineage>
</organism>
<comment type="pathway">
    <text evidence="2 10">Glycan metabolism; cellulose degradation.</text>
</comment>
<comment type="similarity">
    <text evidence="3 10">Belongs to the glycosyl hydrolase 3 family.</text>
</comment>
<dbReference type="PANTHER" id="PTHR42715">
    <property type="entry name" value="BETA-GLUCOSIDASE"/>
    <property type="match status" value="1"/>
</dbReference>
<evidence type="ECO:0000313" key="12">
    <source>
        <dbReference type="EMBL" id="OKO98836.1"/>
    </source>
</evidence>
<evidence type="ECO:0000256" key="3">
    <source>
        <dbReference type="ARBA" id="ARBA00005336"/>
    </source>
</evidence>
<keyword evidence="6" id="KW-0325">Glycoprotein</keyword>
<dbReference type="InterPro" id="IPR019800">
    <property type="entry name" value="Glyco_hydro_3_AS"/>
</dbReference>
<accession>A0A1Q5TF23</accession>
<dbReference type="PROSITE" id="PS00775">
    <property type="entry name" value="GLYCOSYL_HYDROL_F3"/>
    <property type="match status" value="1"/>
</dbReference>
<dbReference type="SUPFAM" id="SSF51445">
    <property type="entry name" value="(Trans)glycosidases"/>
    <property type="match status" value="1"/>
</dbReference>
<evidence type="ECO:0000256" key="6">
    <source>
        <dbReference type="ARBA" id="ARBA00023180"/>
    </source>
</evidence>
<dbReference type="Gene3D" id="2.60.120.260">
    <property type="entry name" value="Galactose-binding domain-like"/>
    <property type="match status" value="1"/>
</dbReference>
<evidence type="ECO:0000256" key="7">
    <source>
        <dbReference type="ARBA" id="ARBA00023277"/>
    </source>
</evidence>
<evidence type="ECO:0000256" key="2">
    <source>
        <dbReference type="ARBA" id="ARBA00004987"/>
    </source>
</evidence>
<evidence type="ECO:0000256" key="1">
    <source>
        <dbReference type="ARBA" id="ARBA00000448"/>
    </source>
</evidence>
<dbReference type="InterPro" id="IPR002772">
    <property type="entry name" value="Glyco_hydro_3_C"/>
</dbReference>
<dbReference type="Pfam" id="PF07691">
    <property type="entry name" value="PA14"/>
    <property type="match status" value="1"/>
</dbReference>
<keyword evidence="8 10" id="KW-0326">Glycosidase</keyword>
<dbReference type="GO" id="GO:0030245">
    <property type="term" value="P:cellulose catabolic process"/>
    <property type="evidence" value="ECO:0007669"/>
    <property type="project" value="UniProtKB-UniPathway"/>
</dbReference>
<keyword evidence="4 10" id="KW-0378">Hydrolase</keyword>
<dbReference type="InterPro" id="IPR036881">
    <property type="entry name" value="Glyco_hydro_3_C_sf"/>
</dbReference>
<proteinExistence type="inferred from homology"/>
<reference evidence="12 13" key="1">
    <citation type="submission" date="2016-10" db="EMBL/GenBank/DDBJ databases">
        <title>Genome sequence of the ascomycete fungus Penicillium subrubescens.</title>
        <authorList>
            <person name="De Vries R.P."/>
            <person name="Peng M."/>
            <person name="Dilokpimol A."/>
            <person name="Hilden K."/>
            <person name="Makela M.R."/>
            <person name="Grigoriev I."/>
            <person name="Riley R."/>
            <person name="Granchi Z."/>
        </authorList>
    </citation>
    <scope>NUCLEOTIDE SEQUENCE [LARGE SCALE GENOMIC DNA]</scope>
    <source>
        <strain evidence="12 13">CBS 132785</strain>
    </source>
</reference>
<keyword evidence="13" id="KW-1185">Reference proteome</keyword>
<keyword evidence="9 10" id="KW-0624">Polysaccharide degradation</keyword>
<dbReference type="SUPFAM" id="SSF52279">
    <property type="entry name" value="Beta-D-glucan exohydrolase, C-terminal domain"/>
    <property type="match status" value="1"/>
</dbReference>
<dbReference type="InterPro" id="IPR026891">
    <property type="entry name" value="Fn3-like"/>
</dbReference>
<dbReference type="Gene3D" id="2.60.40.10">
    <property type="entry name" value="Immunoglobulins"/>
    <property type="match status" value="1"/>
</dbReference>
<dbReference type="STRING" id="1316194.A0A1Q5TF23"/>
<evidence type="ECO:0000313" key="13">
    <source>
        <dbReference type="Proteomes" id="UP000186955"/>
    </source>
</evidence>
<dbReference type="FunFam" id="3.20.20.300:FF:000006">
    <property type="entry name" value="Beta-glucosidase H"/>
    <property type="match status" value="1"/>
</dbReference>
<dbReference type="PANTHER" id="PTHR42715:SF27">
    <property type="entry name" value="BETA-GLUCOSIDASE-RELATED"/>
    <property type="match status" value="1"/>
</dbReference>
<dbReference type="UniPathway" id="UPA00696"/>
<dbReference type="Gene3D" id="3.40.50.1700">
    <property type="entry name" value="Glycoside hydrolase family 3 C-terminal domain"/>
    <property type="match status" value="1"/>
</dbReference>
<name>A0A1Q5TF23_9EURO</name>
<sequence length="853" mass="93177">MSIGDNTPVAVHEAFAQIANADIEALLKQLTQDEKVALLTGEDFWHTVPIPRLGIPSIRLSDGPNGVRGTHFFSSVPAACLPCGTAIGATFDRELLVEIGHLLAAEAKAKGAHVILGPTINIARGPLGGRGFESYSEDPYLSGVLAGHYCKGLKEKGIVATLKHFVCNDQEHERMAVSSIVTDRALREIYLLPFMIAIALGKPEAIMTAYNKVNGVHASESSQLLHDILRGEWSWDGLVMSDWFGTYSTSEAINAGLDLEMPGPTRWRGGALSHAITSNKIPLAALNERVRAVLKLVQRASKSAIPERAPETQLNRPEDRKLLRKIGSEAIVLMKNEENILPLKKEKKIAVIGPNAKIATYCGGGSAALNPYETVTPFDGISRAAQGGVEFAQGIYGHQMLPLLGKQLKTADGAVGFTLKIFNEPPSVQSRTFLEERHETDSMVIFMDYDHPKLQPVWYADAEGYFVPEESGLYDFGLTVHGTGRMFIDGKLVINNADVQRAGTSFFGSGTIEEVAAVELESGRKYTIHVQWGCGKTSTFRVPGVVDFGHGGFRFGACKQLPSQKGIEEAVKVAQNAEQVILFAGLSGEWESEGEDRSNMSLPPDTDELISRVLEANPNTVIVLQSGTPVEMPWIGKAKALLHAWYGGNETGNSIADVVFGDVNPSGKLPLTFPRRLKDNPTYFNYRSEGGRVLYGEDVYVGYRYYEGLEVEPLFPFGHGLSYTAFELSDLQLTRDTQGLVSVSCKVRNTGSRDGAEIVQVYVSPVAPPIKRPLKELKEFCKVHVESGGEEIVKITVDIKHVTSFWDEKTSSWCSHSGIYNIMVGTSSQGEFLEKPLELSETTFWSGAWDGQI</sequence>
<dbReference type="AlphaFoldDB" id="A0A1Q5TF23"/>
<dbReference type="InterPro" id="IPR011658">
    <property type="entry name" value="PA14_dom"/>
</dbReference>
<keyword evidence="7 10" id="KW-0119">Carbohydrate metabolism</keyword>
<dbReference type="InterPro" id="IPR017853">
    <property type="entry name" value="GH"/>
</dbReference>
<dbReference type="InterPro" id="IPR001764">
    <property type="entry name" value="Glyco_hydro_3_N"/>
</dbReference>
<dbReference type="SMART" id="SM00758">
    <property type="entry name" value="PA14"/>
    <property type="match status" value="1"/>
</dbReference>
<comment type="catalytic activity">
    <reaction evidence="1 10">
        <text>Hydrolysis of terminal, non-reducing beta-D-glucosyl residues with release of beta-D-glucose.</text>
        <dbReference type="EC" id="3.2.1.21"/>
    </reaction>
</comment>
<dbReference type="InterPro" id="IPR036962">
    <property type="entry name" value="Glyco_hydro_3_N_sf"/>
</dbReference>
<gene>
    <name evidence="12" type="ORF">PENSUB_8753</name>
</gene>
<dbReference type="InterPro" id="IPR050288">
    <property type="entry name" value="Cellulose_deg_GH3"/>
</dbReference>
<dbReference type="Pfam" id="PF01915">
    <property type="entry name" value="Glyco_hydro_3_C"/>
    <property type="match status" value="1"/>
</dbReference>
<evidence type="ECO:0000256" key="8">
    <source>
        <dbReference type="ARBA" id="ARBA00023295"/>
    </source>
</evidence>
<dbReference type="EMBL" id="MNBE01000665">
    <property type="protein sequence ID" value="OKO98836.1"/>
    <property type="molecule type" value="Genomic_DNA"/>
</dbReference>
<dbReference type="SMART" id="SM01217">
    <property type="entry name" value="Fn3_like"/>
    <property type="match status" value="1"/>
</dbReference>
<comment type="caution">
    <text evidence="12">The sequence shown here is derived from an EMBL/GenBank/DDBJ whole genome shotgun (WGS) entry which is preliminary data.</text>
</comment>
<dbReference type="FunFam" id="2.60.40.10:FF:000495">
    <property type="entry name" value="Periplasmic beta-glucosidase"/>
    <property type="match status" value="1"/>
</dbReference>
<feature type="domain" description="PA14" evidence="11">
    <location>
        <begin position="412"/>
        <end position="571"/>
    </location>
</feature>
<dbReference type="Pfam" id="PF14310">
    <property type="entry name" value="Fn3-like"/>
    <property type="match status" value="1"/>
</dbReference>
<keyword evidence="5" id="KW-0136">Cellulose degradation</keyword>
<protein>
    <recommendedName>
        <fullName evidence="10">beta-glucosidase</fullName>
        <ecNumber evidence="10">3.2.1.21</ecNumber>
    </recommendedName>
</protein>
<dbReference type="PRINTS" id="PR00133">
    <property type="entry name" value="GLHYDRLASE3"/>
</dbReference>
<dbReference type="Proteomes" id="UP000186955">
    <property type="component" value="Unassembled WGS sequence"/>
</dbReference>
<dbReference type="InterPro" id="IPR013783">
    <property type="entry name" value="Ig-like_fold"/>
</dbReference>
<evidence type="ECO:0000256" key="9">
    <source>
        <dbReference type="ARBA" id="ARBA00023326"/>
    </source>
</evidence>
<dbReference type="Gene3D" id="3.20.20.300">
    <property type="entry name" value="Glycoside hydrolase, family 3, N-terminal domain"/>
    <property type="match status" value="1"/>
</dbReference>
<evidence type="ECO:0000259" key="11">
    <source>
        <dbReference type="PROSITE" id="PS51820"/>
    </source>
</evidence>
<dbReference type="OrthoDB" id="47059at2759"/>
<evidence type="ECO:0000256" key="4">
    <source>
        <dbReference type="ARBA" id="ARBA00022801"/>
    </source>
</evidence>
<dbReference type="PROSITE" id="PS51820">
    <property type="entry name" value="PA14"/>
    <property type="match status" value="1"/>
</dbReference>